<evidence type="ECO:0000256" key="4">
    <source>
        <dbReference type="ARBA" id="ARBA00023136"/>
    </source>
</evidence>
<feature type="transmembrane region" description="Helical" evidence="6">
    <location>
        <begin position="119"/>
        <end position="145"/>
    </location>
</feature>
<reference evidence="8" key="3">
    <citation type="journal article" date="2019" name="Microbiol. Resour. Announc.">
        <title>Draft Genome Sequences of Type Strains of Gordonibacter faecihominis, Paraeggerthella hongkongensis, Parvibacter caecicola,Slackia equolifaciens, Slackia faecicanis, and Slackia isoflavoniconvertens.</title>
        <authorList>
            <person name="Danylec N."/>
            <person name="Stoll D.A."/>
            <person name="Dotsch A."/>
            <person name="Huch M."/>
        </authorList>
    </citation>
    <scope>NUCLEOTIDE SEQUENCE</scope>
    <source>
        <strain evidence="8">DSM 16107</strain>
    </source>
</reference>
<evidence type="ECO:0000313" key="9">
    <source>
        <dbReference type="Proteomes" id="UP000253817"/>
    </source>
</evidence>
<comment type="subcellular location">
    <subcellularLocation>
        <location evidence="1">Membrane</location>
        <topology evidence="1">Multi-pass membrane protein</topology>
    </subcellularLocation>
</comment>
<evidence type="ECO:0000256" key="5">
    <source>
        <dbReference type="SAM" id="MobiDB-lite"/>
    </source>
</evidence>
<dbReference type="EMBL" id="PPTT01000006">
    <property type="protein sequence ID" value="RDB70237.1"/>
    <property type="molecule type" value="Genomic_DNA"/>
</dbReference>
<feature type="transmembrane region" description="Helical" evidence="6">
    <location>
        <begin position="332"/>
        <end position="359"/>
    </location>
</feature>
<reference evidence="7 9" key="1">
    <citation type="journal article" date="2018" name="Elife">
        <title>Discovery and characterization of a prevalent human gut bacterial enzyme sufficient for the inactivation of a family of plant toxins.</title>
        <authorList>
            <person name="Koppel N."/>
            <person name="Bisanz J.E."/>
            <person name="Pandelia M.E."/>
            <person name="Turnbaugh P.J."/>
            <person name="Balskus E.P."/>
        </authorList>
    </citation>
    <scope>NUCLEOTIDE SEQUENCE [LARGE SCALE GENOMIC DNA]</scope>
    <source>
        <strain evidence="7 9">DSM 16107</strain>
    </source>
</reference>
<feature type="transmembrane region" description="Helical" evidence="6">
    <location>
        <begin position="190"/>
        <end position="215"/>
    </location>
</feature>
<dbReference type="AlphaFoldDB" id="A0A3N0IU30"/>
<feature type="region of interest" description="Disordered" evidence="5">
    <location>
        <begin position="382"/>
        <end position="401"/>
    </location>
</feature>
<name>A0A3N0IU30_9ACTN</name>
<dbReference type="PANTHER" id="PTHR43427">
    <property type="entry name" value="CHLORIDE CHANNEL PROTEIN CLC-E"/>
    <property type="match status" value="1"/>
</dbReference>
<accession>A0A3N0IU30</accession>
<feature type="compositionally biased region" description="Basic and acidic residues" evidence="5">
    <location>
        <begin position="384"/>
        <end position="401"/>
    </location>
</feature>
<feature type="transmembrane region" description="Helical" evidence="6">
    <location>
        <begin position="157"/>
        <end position="178"/>
    </location>
</feature>
<dbReference type="SUPFAM" id="SSF81340">
    <property type="entry name" value="Clc chloride channel"/>
    <property type="match status" value="1"/>
</dbReference>
<dbReference type="Proteomes" id="UP000270112">
    <property type="component" value="Unassembled WGS sequence"/>
</dbReference>
<evidence type="ECO:0000313" key="10">
    <source>
        <dbReference type="Proteomes" id="UP000270112"/>
    </source>
</evidence>
<dbReference type="PRINTS" id="PR00762">
    <property type="entry name" value="CLCHANNEL"/>
</dbReference>
<keyword evidence="3 6" id="KW-1133">Transmembrane helix</keyword>
<organism evidence="8 10">
    <name type="scientific">Eggerthella sinensis</name>
    <dbReference type="NCBI Taxonomy" id="242230"/>
    <lineage>
        <taxon>Bacteria</taxon>
        <taxon>Bacillati</taxon>
        <taxon>Actinomycetota</taxon>
        <taxon>Coriobacteriia</taxon>
        <taxon>Eggerthellales</taxon>
        <taxon>Eggerthellaceae</taxon>
        <taxon>Eggerthella</taxon>
    </lineage>
</organism>
<dbReference type="GO" id="GO:0016020">
    <property type="term" value="C:membrane"/>
    <property type="evidence" value="ECO:0007669"/>
    <property type="project" value="UniProtKB-SubCell"/>
</dbReference>
<evidence type="ECO:0000256" key="2">
    <source>
        <dbReference type="ARBA" id="ARBA00022692"/>
    </source>
</evidence>
<comment type="caution">
    <text evidence="8">The sequence shown here is derived from an EMBL/GenBank/DDBJ whole genome shotgun (WGS) entry which is preliminary data.</text>
</comment>
<sequence>MLTLSVTFAGGLSARYPWLLFALPAFGLASIGLYKLLRLPVNLATDNVIDQFRANERISGGVAPGILAGTCLSVLGGASVGMESGALQMGASVGSVIGRPFKLAPVWRRGRTIPDGYPAALGMAAAFSALFFAPLGSMMFVLELARFDRAVLRHVPTMLIATVTAYLIARAVGIGDVIPKVALPGMSWDIAAHCLLVGLCCAVAGVLFASGLRLLRRVVRHRVGRPFVAVAAGGLLFAALVLAFGWQAYEGTGMGLLRGALAGEAGGPDFAIKAALTVLVLGFGFKGGEIMPMFTIGALLGCTLGHVAGAPAGFSAAIGMAALFAAASRCPFAALLMGAEIFGWAALPFLLIAVAVAYAGSYDVGVFGRGAAGHVLHVRREARRARDADTPQDEPTAKEAR</sequence>
<dbReference type="OrthoDB" id="9767361at2"/>
<keyword evidence="9" id="KW-1185">Reference proteome</keyword>
<protein>
    <submittedName>
        <fullName evidence="8">Chloride channel protein</fullName>
    </submittedName>
</protein>
<keyword evidence="2 6" id="KW-0812">Transmembrane</keyword>
<dbReference type="Gene3D" id="1.10.3080.10">
    <property type="entry name" value="Clc chloride channel"/>
    <property type="match status" value="1"/>
</dbReference>
<evidence type="ECO:0000256" key="6">
    <source>
        <dbReference type="SAM" id="Phobius"/>
    </source>
</evidence>
<reference evidence="10" key="2">
    <citation type="submission" date="2018-05" db="EMBL/GenBank/DDBJ databases">
        <title>Genome Sequencing of selected type strains of the family Eggerthellaceae.</title>
        <authorList>
            <person name="Danylec N."/>
            <person name="Stoll D.A."/>
            <person name="Doetsch A."/>
            <person name="Huch M."/>
        </authorList>
    </citation>
    <scope>NUCLEOTIDE SEQUENCE [LARGE SCALE GENOMIC DNA]</scope>
    <source>
        <strain evidence="10">DSM 16107</strain>
    </source>
</reference>
<proteinExistence type="predicted"/>
<gene>
    <name evidence="7" type="ORF">C1876_05240</name>
    <name evidence="8" type="ORF">DMP09_14525</name>
</gene>
<keyword evidence="4 6" id="KW-0472">Membrane</keyword>
<dbReference type="InterPro" id="IPR001807">
    <property type="entry name" value="ClC"/>
</dbReference>
<evidence type="ECO:0000256" key="1">
    <source>
        <dbReference type="ARBA" id="ARBA00004141"/>
    </source>
</evidence>
<dbReference type="InterPro" id="IPR014743">
    <property type="entry name" value="Cl-channel_core"/>
</dbReference>
<dbReference type="GO" id="GO:0015108">
    <property type="term" value="F:chloride transmembrane transporter activity"/>
    <property type="evidence" value="ECO:0007669"/>
    <property type="project" value="InterPro"/>
</dbReference>
<feature type="transmembrane region" description="Helical" evidence="6">
    <location>
        <begin position="227"/>
        <end position="246"/>
    </location>
</feature>
<dbReference type="EMBL" id="QICC01000085">
    <property type="protein sequence ID" value="RNM40397.1"/>
    <property type="molecule type" value="Genomic_DNA"/>
</dbReference>
<dbReference type="InterPro" id="IPR050368">
    <property type="entry name" value="ClC-type_chloride_channel"/>
</dbReference>
<feature type="transmembrane region" description="Helical" evidence="6">
    <location>
        <begin position="58"/>
        <end position="80"/>
    </location>
</feature>
<feature type="transmembrane region" description="Helical" evidence="6">
    <location>
        <begin position="16"/>
        <end position="37"/>
    </location>
</feature>
<evidence type="ECO:0000313" key="8">
    <source>
        <dbReference type="EMBL" id="RNM40397.1"/>
    </source>
</evidence>
<dbReference type="Pfam" id="PF00654">
    <property type="entry name" value="Voltage_CLC"/>
    <property type="match status" value="1"/>
</dbReference>
<feature type="transmembrane region" description="Helical" evidence="6">
    <location>
        <begin position="297"/>
        <end position="326"/>
    </location>
</feature>
<evidence type="ECO:0000313" key="7">
    <source>
        <dbReference type="EMBL" id="RDB70237.1"/>
    </source>
</evidence>
<evidence type="ECO:0000256" key="3">
    <source>
        <dbReference type="ARBA" id="ARBA00022989"/>
    </source>
</evidence>
<dbReference type="Proteomes" id="UP000253817">
    <property type="component" value="Unassembled WGS sequence"/>
</dbReference>